<dbReference type="InterPro" id="IPR003594">
    <property type="entry name" value="HATPase_dom"/>
</dbReference>
<evidence type="ECO:0000256" key="2">
    <source>
        <dbReference type="ARBA" id="ARBA00012438"/>
    </source>
</evidence>
<dbReference type="PANTHER" id="PTHR43065">
    <property type="entry name" value="SENSOR HISTIDINE KINASE"/>
    <property type="match status" value="1"/>
</dbReference>
<keyword evidence="4" id="KW-0175">Coiled coil</keyword>
<dbReference type="Gene3D" id="3.30.565.10">
    <property type="entry name" value="Histidine kinase-like ATPase, C-terminal domain"/>
    <property type="match status" value="1"/>
</dbReference>
<dbReference type="AlphaFoldDB" id="A0A917WIJ8"/>
<feature type="coiled-coil region" evidence="4">
    <location>
        <begin position="181"/>
        <end position="225"/>
    </location>
</feature>
<name>A0A917WIJ8_9RHOB</name>
<gene>
    <name evidence="8" type="ORF">GCM10011534_29700</name>
</gene>
<evidence type="ECO:0000313" key="8">
    <source>
        <dbReference type="EMBL" id="GGM06040.1"/>
    </source>
</evidence>
<dbReference type="Pfam" id="PF08448">
    <property type="entry name" value="PAS_4"/>
    <property type="match status" value="1"/>
</dbReference>
<reference evidence="8" key="1">
    <citation type="journal article" date="2014" name="Int. J. Syst. Evol. Microbiol.">
        <title>Complete genome sequence of Corynebacterium casei LMG S-19264T (=DSM 44701T), isolated from a smear-ripened cheese.</title>
        <authorList>
            <consortium name="US DOE Joint Genome Institute (JGI-PGF)"/>
            <person name="Walter F."/>
            <person name="Albersmeier A."/>
            <person name="Kalinowski J."/>
            <person name="Ruckert C."/>
        </authorList>
    </citation>
    <scope>NUCLEOTIDE SEQUENCE</scope>
    <source>
        <strain evidence="8">CGMCC 1.6293</strain>
    </source>
</reference>
<dbReference type="PANTHER" id="PTHR43065:SF42">
    <property type="entry name" value="TWO-COMPONENT SENSOR PPRA"/>
    <property type="match status" value="1"/>
</dbReference>
<accession>A0A917WIJ8</accession>
<dbReference type="InterPro" id="IPR011006">
    <property type="entry name" value="CheY-like_superfamily"/>
</dbReference>
<dbReference type="Gene3D" id="3.40.50.2300">
    <property type="match status" value="1"/>
</dbReference>
<dbReference type="InterPro" id="IPR036890">
    <property type="entry name" value="HATPase_C_sf"/>
</dbReference>
<dbReference type="InterPro" id="IPR004358">
    <property type="entry name" value="Sig_transdc_His_kin-like_C"/>
</dbReference>
<dbReference type="InterPro" id="IPR035965">
    <property type="entry name" value="PAS-like_dom_sf"/>
</dbReference>
<dbReference type="SUPFAM" id="SSF55874">
    <property type="entry name" value="ATPase domain of HSP90 chaperone/DNA topoisomerase II/histidine kinase"/>
    <property type="match status" value="1"/>
</dbReference>
<dbReference type="Gene3D" id="3.30.450.20">
    <property type="entry name" value="PAS domain"/>
    <property type="match status" value="2"/>
</dbReference>
<dbReference type="PRINTS" id="PR00344">
    <property type="entry name" value="BCTRLSENSOR"/>
</dbReference>
<sequence length="675" mass="72903">MGDACPSEAHDVKVRSRPPPPQTLPTSPSRMLASLNQPPGAPVTRSAPSSLTLAGLNLIQQALSIYDDDLRLVLCNARFREMFGLPAHLTTPGATFEDTIRHQVERGEYGQLTDKEAAVRERVEQALTFQPHYIERRRSNGRTISVEGAPLPEGGWVTVYTDITDIKAQEHLLRARSEELHAELLTRAEELAAANRELQATNAALAEAKRELTEMEARTRLTTEMMPAHIAHLGPDRRYTYSNRRLNTIMPGRPSNIVGLHIADVLGAQAHQAVLPYLEAALQGRASTFSFTDESSSRRIRVALTPDRKDGTYILSMDVTEETQTRVALAQTRRRAIAAQVTSGMAHDFSNLLTIILGMQARLEKMDLPGEAAELVSATQGAARRGGDLLNRIADMTSGPEHDPVPTDLGAFLSDFTTLAQAAMPEGTRLHVRDDTGGARLMIDRGMLQDSLLNLVLNARDSCGPGGRIDLIARAVKETWLELAVQDTGPGFSEAALAKAFDPFFTTKGGEGSGLGLAMVYNATKLAGGQVRAGNLPGGGARVSLRLPWREAPRPVDPGLVLLVEDSVDLRRSIRDMLRDTGHSVIEATTAEEAATLAAAVPGICLILSDITLEGADTGLDLLDRLPQGAPPCYLMTSLRPDHPLHAAARARVPVLRKPFGAKALAAFLRGEEAA</sequence>
<dbReference type="Pfam" id="PF00072">
    <property type="entry name" value="Response_reg"/>
    <property type="match status" value="1"/>
</dbReference>
<comment type="caution">
    <text evidence="8">The sequence shown here is derived from an EMBL/GenBank/DDBJ whole genome shotgun (WGS) entry which is preliminary data.</text>
</comment>
<dbReference type="GO" id="GO:0004673">
    <property type="term" value="F:protein histidine kinase activity"/>
    <property type="evidence" value="ECO:0007669"/>
    <property type="project" value="UniProtKB-EC"/>
</dbReference>
<feature type="domain" description="Response regulatory" evidence="7">
    <location>
        <begin position="560"/>
        <end position="673"/>
    </location>
</feature>
<dbReference type="InterPro" id="IPR005467">
    <property type="entry name" value="His_kinase_dom"/>
</dbReference>
<dbReference type="GO" id="GO:0000160">
    <property type="term" value="P:phosphorelay signal transduction system"/>
    <property type="evidence" value="ECO:0007669"/>
    <property type="project" value="InterPro"/>
</dbReference>
<dbReference type="Pfam" id="PF02518">
    <property type="entry name" value="HATPase_c"/>
    <property type="match status" value="1"/>
</dbReference>
<dbReference type="Proteomes" id="UP000649829">
    <property type="component" value="Unassembled WGS sequence"/>
</dbReference>
<dbReference type="EMBL" id="BMLF01000002">
    <property type="protein sequence ID" value="GGM06040.1"/>
    <property type="molecule type" value="Genomic_DNA"/>
</dbReference>
<dbReference type="InterPro" id="IPR001789">
    <property type="entry name" value="Sig_transdc_resp-reg_receiver"/>
</dbReference>
<dbReference type="SUPFAM" id="SSF55785">
    <property type="entry name" value="PYP-like sensor domain (PAS domain)"/>
    <property type="match status" value="2"/>
</dbReference>
<feature type="modified residue" description="4-aspartylphosphate" evidence="3">
    <location>
        <position position="610"/>
    </location>
</feature>
<feature type="region of interest" description="Disordered" evidence="5">
    <location>
        <begin position="1"/>
        <end position="47"/>
    </location>
</feature>
<evidence type="ECO:0000256" key="5">
    <source>
        <dbReference type="SAM" id="MobiDB-lite"/>
    </source>
</evidence>
<reference evidence="8" key="2">
    <citation type="submission" date="2020-09" db="EMBL/GenBank/DDBJ databases">
        <authorList>
            <person name="Sun Q."/>
            <person name="Zhou Y."/>
        </authorList>
    </citation>
    <scope>NUCLEOTIDE SEQUENCE</scope>
    <source>
        <strain evidence="8">CGMCC 1.6293</strain>
    </source>
</reference>
<dbReference type="PROSITE" id="PS50110">
    <property type="entry name" value="RESPONSE_REGULATORY"/>
    <property type="match status" value="1"/>
</dbReference>
<keyword evidence="8" id="KW-0418">Kinase</keyword>
<proteinExistence type="predicted"/>
<dbReference type="Pfam" id="PF12860">
    <property type="entry name" value="PAS_7"/>
    <property type="match status" value="1"/>
</dbReference>
<evidence type="ECO:0000256" key="4">
    <source>
        <dbReference type="SAM" id="Coils"/>
    </source>
</evidence>
<dbReference type="SMART" id="SM00387">
    <property type="entry name" value="HATPase_c"/>
    <property type="match status" value="1"/>
</dbReference>
<dbReference type="SUPFAM" id="SSF52172">
    <property type="entry name" value="CheY-like"/>
    <property type="match status" value="1"/>
</dbReference>
<evidence type="ECO:0000259" key="6">
    <source>
        <dbReference type="PROSITE" id="PS50109"/>
    </source>
</evidence>
<keyword evidence="3" id="KW-0597">Phosphoprotein</keyword>
<evidence type="ECO:0000259" key="7">
    <source>
        <dbReference type="PROSITE" id="PS50110"/>
    </source>
</evidence>
<evidence type="ECO:0000256" key="1">
    <source>
        <dbReference type="ARBA" id="ARBA00000085"/>
    </source>
</evidence>
<dbReference type="PROSITE" id="PS50109">
    <property type="entry name" value="HIS_KIN"/>
    <property type="match status" value="1"/>
</dbReference>
<dbReference type="EC" id="2.7.13.3" evidence="2"/>
<dbReference type="InterPro" id="IPR013656">
    <property type="entry name" value="PAS_4"/>
</dbReference>
<evidence type="ECO:0000313" key="9">
    <source>
        <dbReference type="Proteomes" id="UP000649829"/>
    </source>
</evidence>
<dbReference type="SMART" id="SM00448">
    <property type="entry name" value="REC"/>
    <property type="match status" value="1"/>
</dbReference>
<protein>
    <recommendedName>
        <fullName evidence="2">histidine kinase</fullName>
        <ecNumber evidence="2">2.7.13.3</ecNumber>
    </recommendedName>
</protein>
<comment type="catalytic activity">
    <reaction evidence="1">
        <text>ATP + protein L-histidine = ADP + protein N-phospho-L-histidine.</text>
        <dbReference type="EC" id="2.7.13.3"/>
    </reaction>
</comment>
<feature type="domain" description="Histidine kinase" evidence="6">
    <location>
        <begin position="344"/>
        <end position="551"/>
    </location>
</feature>
<keyword evidence="9" id="KW-1185">Reference proteome</keyword>
<organism evidence="8 9">
    <name type="scientific">Pseudooceanicola nanhaiensis</name>
    <dbReference type="NCBI Taxonomy" id="375761"/>
    <lineage>
        <taxon>Bacteria</taxon>
        <taxon>Pseudomonadati</taxon>
        <taxon>Pseudomonadota</taxon>
        <taxon>Alphaproteobacteria</taxon>
        <taxon>Rhodobacterales</taxon>
        <taxon>Paracoccaceae</taxon>
        <taxon>Pseudooceanicola</taxon>
    </lineage>
</organism>
<keyword evidence="8" id="KW-0808">Transferase</keyword>
<evidence type="ECO:0000256" key="3">
    <source>
        <dbReference type="PROSITE-ProRule" id="PRU00169"/>
    </source>
</evidence>